<dbReference type="SUPFAM" id="SSF50729">
    <property type="entry name" value="PH domain-like"/>
    <property type="match status" value="1"/>
</dbReference>
<feature type="compositionally biased region" description="Polar residues" evidence="1">
    <location>
        <begin position="768"/>
        <end position="783"/>
    </location>
</feature>
<feature type="compositionally biased region" description="Basic residues" evidence="1">
    <location>
        <begin position="90"/>
        <end position="99"/>
    </location>
</feature>
<sequence>MADPAAPEAPPPPSTAKFSRYRSVRRAQAEHLHQQSLGELTATPQNQHQHQHQQTEAPPPVPAMPSIPFSSSATAVAAGEPSKDALVSRSKSRYHRRPTTSHATSKGPPTRSNTDLVPPITSSANTQTSASAMRNRALSSPQNAPRVSSSTEPRLPNMSRSRAGEVPSLIAKGEREPLQSSRDEARQLLQKETERQRRMQEKLHAERKARKEAEEAERRARQDAEEAERRARIEAEEAERKRLEQVKRDEEEAERQRIQREAEEAEQLRRRKEEEHERKKKLQKVESAARLRRRHEEEARKARPVSPPASPPTHSAGAAGFNMFVRKRRDDVPASPESLSNTGGRSRQTSNGKDEELNVIRPGGGGAVLGIDAPISAVNAGDRRVMVVCNKQHIYLPITPTTTPLDLIKSASNVLSEHIDVHTAVIMESFHKVDVKRPLRNYEHVRDVMNSWDEDNQNDLLIVDAKVAGINQHELLVSQVPDSKPPSRGFYIHYSSKPGSWSKRYLSLRTDGQLLISKSEGAKKEDNVCHLSDFDIYTPSDRKLSKIKPPKKICYAVKSQQKSNIYVDETRFVHFFCTNDQDVASLFYRTLHGWRSWYLVHVMGEGQKKKTLDPKVTAPFSSRNVTTGVNEPAGHARGASVSSHYQLGTFAPLLDIGQFSMEQKEDTYKPGAFPDDAPLSRLNSRAMHARKMSTRAKGNPPLSVGMKDFGIPTSTRQNSLTQSQPSDPETDVFSSAGLLGRTYSTRQRAVQEREQKASTGPFTEGPSLLNNMNFSSQVSNDTGLNRRPSVRSSHQRTSSDIQRNMSTRVKPRPLVDLTPQYREPPQHARKGRAFVPDGGAGPLVESATSVEEAIKIPSATDWRARPATGRPNGANGYERTKSLKGRGEALAAYAVNNHENVPEDSNSAFTGGGLLARAKFSQGHTPVGHGVMDGSKARGPMLDMREDSKFASGSLLASVNKTQGPSVPAIDRDKRRSMDFGY</sequence>
<dbReference type="Proteomes" id="UP000700596">
    <property type="component" value="Unassembled WGS sequence"/>
</dbReference>
<dbReference type="InterPro" id="IPR001849">
    <property type="entry name" value="PH_domain"/>
</dbReference>
<dbReference type="Gene3D" id="2.30.29.30">
    <property type="entry name" value="Pleckstrin-homology domain (PH domain)/Phosphotyrosine-binding domain (PTB)"/>
    <property type="match status" value="1"/>
</dbReference>
<feature type="compositionally biased region" description="Low complexity" evidence="1">
    <location>
        <begin position="121"/>
        <end position="132"/>
    </location>
</feature>
<feature type="region of interest" description="Disordered" evidence="1">
    <location>
        <begin position="817"/>
        <end position="837"/>
    </location>
</feature>
<keyword evidence="4" id="KW-1185">Reference proteome</keyword>
<dbReference type="Pfam" id="PF00169">
    <property type="entry name" value="PH"/>
    <property type="match status" value="1"/>
</dbReference>
<feature type="compositionally biased region" description="Polar residues" evidence="1">
    <location>
        <begin position="337"/>
        <end position="351"/>
    </location>
</feature>
<evidence type="ECO:0000259" key="2">
    <source>
        <dbReference type="Pfam" id="PF00169"/>
    </source>
</evidence>
<feature type="compositionally biased region" description="Polar residues" evidence="1">
    <location>
        <begin position="619"/>
        <end position="629"/>
    </location>
</feature>
<protein>
    <recommendedName>
        <fullName evidence="2">PH domain-containing protein</fullName>
    </recommendedName>
</protein>
<dbReference type="AlphaFoldDB" id="A0A9P9E9N7"/>
<feature type="region of interest" description="Disordered" evidence="1">
    <location>
        <begin position="1"/>
        <end position="318"/>
    </location>
</feature>
<dbReference type="SUPFAM" id="SSF54236">
    <property type="entry name" value="Ubiquitin-like"/>
    <property type="match status" value="1"/>
</dbReference>
<evidence type="ECO:0000313" key="3">
    <source>
        <dbReference type="EMBL" id="KAH7135189.1"/>
    </source>
</evidence>
<feature type="region of interest" description="Disordered" evidence="1">
    <location>
        <begin position="959"/>
        <end position="982"/>
    </location>
</feature>
<dbReference type="InterPro" id="IPR011993">
    <property type="entry name" value="PH-like_dom_sf"/>
</dbReference>
<gene>
    <name evidence="3" type="ORF">B0J11DRAFT_154611</name>
</gene>
<feature type="compositionally biased region" description="Polar residues" evidence="1">
    <location>
        <begin position="790"/>
        <end position="802"/>
    </location>
</feature>
<dbReference type="EMBL" id="JAGMWT010000002">
    <property type="protein sequence ID" value="KAH7135189.1"/>
    <property type="molecule type" value="Genomic_DNA"/>
</dbReference>
<feature type="compositionally biased region" description="Polar residues" evidence="1">
    <location>
        <begin position="712"/>
        <end position="727"/>
    </location>
</feature>
<comment type="caution">
    <text evidence="3">The sequence shown here is derived from an EMBL/GenBank/DDBJ whole genome shotgun (WGS) entry which is preliminary data.</text>
</comment>
<accession>A0A9P9E9N7</accession>
<feature type="compositionally biased region" description="Low complexity" evidence="1">
    <location>
        <begin position="45"/>
        <end position="54"/>
    </location>
</feature>
<organism evidence="3 4">
    <name type="scientific">Dendryphion nanum</name>
    <dbReference type="NCBI Taxonomy" id="256645"/>
    <lineage>
        <taxon>Eukaryota</taxon>
        <taxon>Fungi</taxon>
        <taxon>Dikarya</taxon>
        <taxon>Ascomycota</taxon>
        <taxon>Pezizomycotina</taxon>
        <taxon>Dothideomycetes</taxon>
        <taxon>Pleosporomycetidae</taxon>
        <taxon>Pleosporales</taxon>
        <taxon>Torulaceae</taxon>
        <taxon>Dendryphion</taxon>
    </lineage>
</organism>
<feature type="region of interest" description="Disordered" evidence="1">
    <location>
        <begin position="617"/>
        <end position="637"/>
    </location>
</feature>
<dbReference type="PANTHER" id="PTHR38700">
    <property type="entry name" value="YALI0E22418P"/>
    <property type="match status" value="1"/>
</dbReference>
<evidence type="ECO:0000256" key="1">
    <source>
        <dbReference type="SAM" id="MobiDB-lite"/>
    </source>
</evidence>
<reference evidence="3" key="1">
    <citation type="journal article" date="2021" name="Nat. Commun.">
        <title>Genetic determinants of endophytism in the Arabidopsis root mycobiome.</title>
        <authorList>
            <person name="Mesny F."/>
            <person name="Miyauchi S."/>
            <person name="Thiergart T."/>
            <person name="Pickel B."/>
            <person name="Atanasova L."/>
            <person name="Karlsson M."/>
            <person name="Huettel B."/>
            <person name="Barry K.W."/>
            <person name="Haridas S."/>
            <person name="Chen C."/>
            <person name="Bauer D."/>
            <person name="Andreopoulos W."/>
            <person name="Pangilinan J."/>
            <person name="LaButti K."/>
            <person name="Riley R."/>
            <person name="Lipzen A."/>
            <person name="Clum A."/>
            <person name="Drula E."/>
            <person name="Henrissat B."/>
            <person name="Kohler A."/>
            <person name="Grigoriev I.V."/>
            <person name="Martin F.M."/>
            <person name="Hacquard S."/>
        </authorList>
    </citation>
    <scope>NUCLEOTIDE SEQUENCE</scope>
    <source>
        <strain evidence="3">MPI-CAGE-CH-0243</strain>
    </source>
</reference>
<feature type="compositionally biased region" description="Basic and acidic residues" evidence="1">
    <location>
        <begin position="172"/>
        <end position="301"/>
    </location>
</feature>
<feature type="region of interest" description="Disordered" evidence="1">
    <location>
        <begin position="688"/>
        <end position="802"/>
    </location>
</feature>
<evidence type="ECO:0000313" key="4">
    <source>
        <dbReference type="Proteomes" id="UP000700596"/>
    </source>
</evidence>
<dbReference type="InterPro" id="IPR029071">
    <property type="entry name" value="Ubiquitin-like_domsf"/>
</dbReference>
<feature type="compositionally biased region" description="Polar residues" evidence="1">
    <location>
        <begin position="137"/>
        <end position="152"/>
    </location>
</feature>
<feature type="compositionally biased region" description="Basic and acidic residues" evidence="1">
    <location>
        <begin position="970"/>
        <end position="982"/>
    </location>
</feature>
<name>A0A9P9E9N7_9PLEO</name>
<feature type="compositionally biased region" description="Polar residues" evidence="1">
    <location>
        <begin position="34"/>
        <end position="44"/>
    </location>
</feature>
<feature type="domain" description="PH" evidence="2">
    <location>
        <begin position="488"/>
        <end position="588"/>
    </location>
</feature>
<dbReference type="OrthoDB" id="43122at2759"/>
<feature type="region of interest" description="Disordered" evidence="1">
    <location>
        <begin position="330"/>
        <end position="359"/>
    </location>
</feature>
<dbReference type="PANTHER" id="PTHR38700:SF1">
    <property type="entry name" value="PH DOMAIN-CONTAINING PROTEIN"/>
    <property type="match status" value="1"/>
</dbReference>
<proteinExistence type="predicted"/>